<dbReference type="WBParaSite" id="TCONS_00013641.p1">
    <property type="protein sequence ID" value="TCONS_00013641.p1"/>
    <property type="gene ID" value="XLOC_008449"/>
</dbReference>
<dbReference type="Pfam" id="PF00078">
    <property type="entry name" value="RVT_1"/>
    <property type="match status" value="1"/>
</dbReference>
<dbReference type="InterPro" id="IPR050951">
    <property type="entry name" value="Retrovirus_Pol_polyprotein"/>
</dbReference>
<evidence type="ECO:0000313" key="10">
    <source>
        <dbReference type="Proteomes" id="UP000035681"/>
    </source>
</evidence>
<keyword evidence="3" id="KW-0548">Nucleotidyltransferase</keyword>
<dbReference type="PANTHER" id="PTHR37984:SF5">
    <property type="entry name" value="PROTEIN NYNRIN-LIKE"/>
    <property type="match status" value="1"/>
</dbReference>
<dbReference type="InterPro" id="IPR041373">
    <property type="entry name" value="RT_RNaseH"/>
</dbReference>
<dbReference type="GO" id="GO:0015074">
    <property type="term" value="P:DNA integration"/>
    <property type="evidence" value="ECO:0007669"/>
    <property type="project" value="InterPro"/>
</dbReference>
<keyword evidence="5" id="KW-0255">Endonuclease</keyword>
<evidence type="ECO:0000259" key="8">
    <source>
        <dbReference type="PROSITE" id="PS50878"/>
    </source>
</evidence>
<evidence type="ECO:0000256" key="6">
    <source>
        <dbReference type="ARBA" id="ARBA00022801"/>
    </source>
</evidence>
<protein>
    <recommendedName>
        <fullName evidence="1">RNA-directed DNA polymerase</fullName>
        <ecNumber evidence="1">2.7.7.49</ecNumber>
    </recommendedName>
</protein>
<dbReference type="SUPFAM" id="SSF53098">
    <property type="entry name" value="Ribonuclease H-like"/>
    <property type="match status" value="1"/>
</dbReference>
<dbReference type="PROSITE" id="PS50878">
    <property type="entry name" value="RT_POL"/>
    <property type="match status" value="1"/>
</dbReference>
<keyword evidence="7" id="KW-0695">RNA-directed DNA polymerase</keyword>
<evidence type="ECO:0000256" key="2">
    <source>
        <dbReference type="ARBA" id="ARBA00022679"/>
    </source>
</evidence>
<evidence type="ECO:0000256" key="5">
    <source>
        <dbReference type="ARBA" id="ARBA00022759"/>
    </source>
</evidence>
<feature type="domain" description="Integrase catalytic" evidence="9">
    <location>
        <begin position="972"/>
        <end position="1087"/>
    </location>
</feature>
<dbReference type="Proteomes" id="UP000035681">
    <property type="component" value="Unplaced"/>
</dbReference>
<dbReference type="Gene3D" id="2.40.70.10">
    <property type="entry name" value="Acid Proteases"/>
    <property type="match status" value="1"/>
</dbReference>
<dbReference type="PANTHER" id="PTHR37984">
    <property type="entry name" value="PROTEIN CBG26694"/>
    <property type="match status" value="1"/>
</dbReference>
<dbReference type="Gene3D" id="3.30.70.270">
    <property type="match status" value="2"/>
</dbReference>
<dbReference type="Pfam" id="PF17917">
    <property type="entry name" value="RT_RNaseH"/>
    <property type="match status" value="1"/>
</dbReference>
<dbReference type="CDD" id="cd00303">
    <property type="entry name" value="retropepsin_like"/>
    <property type="match status" value="1"/>
</dbReference>
<dbReference type="GO" id="GO:0004519">
    <property type="term" value="F:endonuclease activity"/>
    <property type="evidence" value="ECO:0007669"/>
    <property type="project" value="UniProtKB-KW"/>
</dbReference>
<dbReference type="InterPro" id="IPR036397">
    <property type="entry name" value="RNaseH_sf"/>
</dbReference>
<dbReference type="EC" id="2.7.7.49" evidence="1"/>
<dbReference type="GO" id="GO:0003676">
    <property type="term" value="F:nucleic acid binding"/>
    <property type="evidence" value="ECO:0007669"/>
    <property type="project" value="InterPro"/>
</dbReference>
<dbReference type="InterPro" id="IPR012337">
    <property type="entry name" value="RNaseH-like_sf"/>
</dbReference>
<evidence type="ECO:0000259" key="9">
    <source>
        <dbReference type="PROSITE" id="PS50994"/>
    </source>
</evidence>
<keyword evidence="2" id="KW-0808">Transferase</keyword>
<dbReference type="Gene3D" id="3.30.420.10">
    <property type="entry name" value="Ribonuclease H-like superfamily/Ribonuclease H"/>
    <property type="match status" value="1"/>
</dbReference>
<dbReference type="Gene3D" id="3.10.10.10">
    <property type="entry name" value="HIV Type 1 Reverse Transcriptase, subunit A, domain 1"/>
    <property type="match status" value="1"/>
</dbReference>
<feature type="domain" description="Reverse transcriptase" evidence="8">
    <location>
        <begin position="475"/>
        <end position="662"/>
    </location>
</feature>
<accession>A0AAF5DLT7</accession>
<proteinExistence type="predicted"/>
<organism evidence="10 11">
    <name type="scientific">Strongyloides stercoralis</name>
    <name type="common">Threadworm</name>
    <dbReference type="NCBI Taxonomy" id="6248"/>
    <lineage>
        <taxon>Eukaryota</taxon>
        <taxon>Metazoa</taxon>
        <taxon>Ecdysozoa</taxon>
        <taxon>Nematoda</taxon>
        <taxon>Chromadorea</taxon>
        <taxon>Rhabditida</taxon>
        <taxon>Tylenchina</taxon>
        <taxon>Panagrolaimomorpha</taxon>
        <taxon>Strongyloidoidea</taxon>
        <taxon>Strongyloididae</taxon>
        <taxon>Strongyloides</taxon>
    </lineage>
</organism>
<dbReference type="CDD" id="cd01647">
    <property type="entry name" value="RT_LTR"/>
    <property type="match status" value="1"/>
</dbReference>
<reference evidence="11" key="1">
    <citation type="submission" date="2024-02" db="UniProtKB">
        <authorList>
            <consortium name="WormBaseParasite"/>
        </authorList>
    </citation>
    <scope>IDENTIFICATION</scope>
</reference>
<dbReference type="GO" id="GO:0016779">
    <property type="term" value="F:nucleotidyltransferase activity"/>
    <property type="evidence" value="ECO:0007669"/>
    <property type="project" value="UniProtKB-KW"/>
</dbReference>
<dbReference type="InterPro" id="IPR043128">
    <property type="entry name" value="Rev_trsase/Diguanyl_cyclase"/>
</dbReference>
<sequence>RSFVSNLNLELEEGCDLIQRFRNLSFREEDLISSQEVNMATRPSFQFCLTVPLFNHWDQSSNIEKFLNTLNVAFELDGVVVDRVKINVLTQRVDQATVNLLPSIEENETYEAYVEKLKATFPSTNSAMLSRTKYYQFRIDMKNFEESLREFAKAADIALKGRTDADKLESIRDRLLCQFGSRMDLYDYVNAYQGNSHSLILDLIIKYKDSLRRQKLANEFKLKNVVKKKLSNVKCYHCQIKRGLPAGDYSRKFVKSDVKEETNVNVNECPKDSQIESDLRFPKIQAKVMVNGVATTALLDGGSDVNILNVDLVKEIGLQESCESIELKTIAGTEKAKLIECPVILQMKDKALITSQRNPLYSGPTPATVKLLLGRPALATFGIIIDYESSTFSFKSQCKDCHIVLKNKCVESSYFKSQLERKYPSLISKHAYDIGMGFATAPSQDFTCTNPVKDYKVFVRKYPLPGEKEIIQTMVKHGILIPTNAVEICNYYLIDKPNTSEKRFILDCRPVNNRTRKMWSENRKTTSLINQFHVFQFASCIDLRSGYNQVNLAKEDLHKYNLQFLHQRYTYTKLPQGSTNAPIIYQKLMEDLVTPIRQKFDDDLHAIIVYLDDILILSNTSMSEHKNIISYLCQHFSNKNVKLNWSKCIFLNRTICFLGWKFCGRYLCPEPESVPEKMKVLPTTKSMLYKWLQTLNYYRISIENYASKTSILYELIGHKKSQTIQWTNETIKAYQEIVSLVYGKPRIFLRDHSKMVVMEVDASQTSIGAVLLQESDCPEKEEILYRESLSKSKKERSATYLELYSIKKSLIFFAPLISQETLEIYSDHKPLKKVLENNITPRYVDLVDTIASFSIKLRYINGKSNMLADLLSRMFSGENFESNHVEINSLSKSDKLAKFLFDKFHRENSHMSYGKMKEDIVTELQGRKLSNYTNIEVLDKLIHLIKECEICNQNNPLKRKKKVRTMPNTVLKISTELTCQALQEIEKQLDLHIQILRVDNFKSFTSPKIAQKFPLMKIEYTIPNEHTTNGVAERCIRTLRLMLKKEESTFRGRNNFERRVEIVTRNYNKSKHGSTGEKPRDLIFAFAQQGESFDPEDVKLRNLKVETLKLINNPVAFRQMRQGKLEVAVGILKDVNMKNDTVDIKASDKALVKRSVLKIRPMKKKF</sequence>
<keyword evidence="10" id="KW-1185">Reference proteome</keyword>
<dbReference type="InterPro" id="IPR043502">
    <property type="entry name" value="DNA/RNA_pol_sf"/>
</dbReference>
<dbReference type="InterPro" id="IPR001584">
    <property type="entry name" value="Integrase_cat-core"/>
</dbReference>
<dbReference type="SUPFAM" id="SSF56672">
    <property type="entry name" value="DNA/RNA polymerases"/>
    <property type="match status" value="1"/>
</dbReference>
<evidence type="ECO:0000256" key="7">
    <source>
        <dbReference type="ARBA" id="ARBA00022918"/>
    </source>
</evidence>
<dbReference type="InterPro" id="IPR021109">
    <property type="entry name" value="Peptidase_aspartic_dom_sf"/>
</dbReference>
<dbReference type="SUPFAM" id="SSF50630">
    <property type="entry name" value="Acid proteases"/>
    <property type="match status" value="1"/>
</dbReference>
<evidence type="ECO:0000256" key="1">
    <source>
        <dbReference type="ARBA" id="ARBA00012493"/>
    </source>
</evidence>
<dbReference type="InterPro" id="IPR000477">
    <property type="entry name" value="RT_dom"/>
</dbReference>
<evidence type="ECO:0000256" key="3">
    <source>
        <dbReference type="ARBA" id="ARBA00022695"/>
    </source>
</evidence>
<evidence type="ECO:0000313" key="11">
    <source>
        <dbReference type="WBParaSite" id="TCONS_00013641.p1"/>
    </source>
</evidence>
<evidence type="ECO:0000256" key="4">
    <source>
        <dbReference type="ARBA" id="ARBA00022722"/>
    </source>
</evidence>
<dbReference type="PROSITE" id="PS50994">
    <property type="entry name" value="INTEGRASE"/>
    <property type="match status" value="1"/>
</dbReference>
<name>A0AAF5DLT7_STRER</name>
<dbReference type="AlphaFoldDB" id="A0AAF5DLT7"/>
<keyword evidence="6" id="KW-0378">Hydrolase</keyword>
<keyword evidence="4" id="KW-0540">Nuclease</keyword>
<dbReference type="GO" id="GO:0042575">
    <property type="term" value="C:DNA polymerase complex"/>
    <property type="evidence" value="ECO:0007669"/>
    <property type="project" value="UniProtKB-ARBA"/>
</dbReference>